<dbReference type="GO" id="GO:0005576">
    <property type="term" value="C:extracellular region"/>
    <property type="evidence" value="ECO:0007669"/>
    <property type="project" value="UniProtKB-SubCell"/>
</dbReference>
<name>A0A6J1Q8A3_9HYME</name>
<gene>
    <name evidence="10" type="primary">LOC112458898</name>
</gene>
<dbReference type="PANTHER" id="PTHR10105:SF2">
    <property type="entry name" value="AGAP003297-PA"/>
    <property type="match status" value="1"/>
</dbReference>
<keyword evidence="4" id="KW-0712">Selenocysteine</keyword>
<reference evidence="10" key="1">
    <citation type="submission" date="2025-08" db="UniProtKB">
        <authorList>
            <consortium name="RefSeq"/>
        </authorList>
    </citation>
    <scope>IDENTIFICATION</scope>
    <source>
        <tissue evidence="10">Whole body</tissue>
    </source>
</reference>
<dbReference type="Pfam" id="PF04592">
    <property type="entry name" value="SelP_N"/>
    <property type="match status" value="1"/>
</dbReference>
<organism evidence="9 10">
    <name type="scientific">Temnothorax curvispinosus</name>
    <dbReference type="NCBI Taxonomy" id="300111"/>
    <lineage>
        <taxon>Eukaryota</taxon>
        <taxon>Metazoa</taxon>
        <taxon>Ecdysozoa</taxon>
        <taxon>Arthropoda</taxon>
        <taxon>Hexapoda</taxon>
        <taxon>Insecta</taxon>
        <taxon>Pterygota</taxon>
        <taxon>Neoptera</taxon>
        <taxon>Endopterygota</taxon>
        <taxon>Hymenoptera</taxon>
        <taxon>Apocrita</taxon>
        <taxon>Aculeata</taxon>
        <taxon>Formicoidea</taxon>
        <taxon>Formicidae</taxon>
        <taxon>Myrmicinae</taxon>
        <taxon>Temnothorax</taxon>
    </lineage>
</organism>
<keyword evidence="2" id="KW-0964">Secreted</keyword>
<dbReference type="RefSeq" id="XP_024878492.1">
    <property type="nucleotide sequence ID" value="XM_025022724.1"/>
</dbReference>
<keyword evidence="7" id="KW-0472">Membrane</keyword>
<dbReference type="AlphaFoldDB" id="A0A6J1Q8A3"/>
<proteinExistence type="predicted"/>
<keyword evidence="7" id="KW-0812">Transmembrane</keyword>
<dbReference type="PANTHER" id="PTHR10105">
    <property type="entry name" value="SELENOPROTEIN P"/>
    <property type="match status" value="1"/>
</dbReference>
<keyword evidence="9" id="KW-1185">Reference proteome</keyword>
<sequence length="589" mass="67772">MNHFLFGRRGPAEPRASIFPSRGTERWSVKKSHRDQWCAMLALAKIALFVVALFFVSFVEAKYGFFSRVLRSSSSSDDDQSWDLSSAWERRGDRYLEQCRFVDAWKEHLGYVSVLAFLDTAWHYSFRQAVMLELLSLRLRKSGFPDIRFFVITPPSDSMENERSEDDLEIEVWRQIEAKHSFDMESLVNNDFLKSNESGIVYLQDDPQSRLWERFGASRDQVITIDRCGKLTYDVMMPWSILFFPYVKGAILSTYEEDPCGGCDFQPTIHQAPSHEEQLTTGEEKVNPEQSKTDANIDAIWTTESLEDAILRHESSSEEGREESTASSIPLEEVTNDTDHPTVSIESPTESTTYRYNTNKTESQFDEGGSDLEDRNTTPENTENFGDDIFLPLRIILYAPHVHKNSEKTKKHSHLILTVGDPDLHGHLDSEVDVASPTDSWRGADSSVEGSEEWRPMETDVNQNYTFDKDESPGLYGEVAEYWRNYEYSDIIDRNETFNDTYNNSTEHLTDVNDHTKSFSKPEESYSVASITEDPNVESSTDSQNVGSNTMESSRPNNMNQVDREEEQDKLITEHYKKLIPWLDYRLSK</sequence>
<protein>
    <submittedName>
        <fullName evidence="10">Uncharacterized protein LOC112458898</fullName>
    </submittedName>
</protein>
<evidence type="ECO:0000256" key="4">
    <source>
        <dbReference type="ARBA" id="ARBA00022933"/>
    </source>
</evidence>
<feature type="compositionally biased region" description="Basic and acidic residues" evidence="6">
    <location>
        <begin position="508"/>
        <end position="524"/>
    </location>
</feature>
<dbReference type="GO" id="GO:0001887">
    <property type="term" value="P:selenium compound metabolic process"/>
    <property type="evidence" value="ECO:0007669"/>
    <property type="project" value="TreeGrafter"/>
</dbReference>
<feature type="compositionally biased region" description="Polar residues" evidence="6">
    <location>
        <begin position="537"/>
        <end position="561"/>
    </location>
</feature>
<feature type="region of interest" description="Disordered" evidence="6">
    <location>
        <begin position="431"/>
        <end position="454"/>
    </location>
</feature>
<dbReference type="OrthoDB" id="6134775at2759"/>
<evidence type="ECO:0000256" key="7">
    <source>
        <dbReference type="SAM" id="Phobius"/>
    </source>
</evidence>
<evidence type="ECO:0000256" key="6">
    <source>
        <dbReference type="SAM" id="MobiDB-lite"/>
    </source>
</evidence>
<comment type="subcellular location">
    <subcellularLocation>
        <location evidence="1">Secreted</location>
    </subcellularLocation>
</comment>
<dbReference type="GeneID" id="112458898"/>
<evidence type="ECO:0000313" key="10">
    <source>
        <dbReference type="RefSeq" id="XP_024878492.1"/>
    </source>
</evidence>
<feature type="region of interest" description="Disordered" evidence="6">
    <location>
        <begin position="313"/>
        <end position="385"/>
    </location>
</feature>
<feature type="compositionally biased region" description="Polar residues" evidence="6">
    <location>
        <begin position="344"/>
        <end position="362"/>
    </location>
</feature>
<dbReference type="Proteomes" id="UP000504618">
    <property type="component" value="Unplaced"/>
</dbReference>
<evidence type="ECO:0000256" key="5">
    <source>
        <dbReference type="ARBA" id="ARBA00023180"/>
    </source>
</evidence>
<evidence type="ECO:0000259" key="8">
    <source>
        <dbReference type="Pfam" id="PF04592"/>
    </source>
</evidence>
<accession>A0A6J1Q8A3</accession>
<feature type="domain" description="Selenoprotein P N-terminal" evidence="8">
    <location>
        <begin position="198"/>
        <end position="326"/>
    </location>
</feature>
<dbReference type="GO" id="GO:0008430">
    <property type="term" value="F:selenium binding"/>
    <property type="evidence" value="ECO:0007669"/>
    <property type="project" value="InterPro"/>
</dbReference>
<evidence type="ECO:0000256" key="3">
    <source>
        <dbReference type="ARBA" id="ARBA00022729"/>
    </source>
</evidence>
<keyword evidence="5" id="KW-0325">Glycoprotein</keyword>
<evidence type="ECO:0000313" key="9">
    <source>
        <dbReference type="Proteomes" id="UP000504618"/>
    </source>
</evidence>
<feature type="region of interest" description="Disordered" evidence="6">
    <location>
        <begin position="505"/>
        <end position="562"/>
    </location>
</feature>
<dbReference type="InterPro" id="IPR037941">
    <property type="entry name" value="SeP"/>
</dbReference>
<evidence type="ECO:0000256" key="2">
    <source>
        <dbReference type="ARBA" id="ARBA00022525"/>
    </source>
</evidence>
<evidence type="ECO:0000256" key="1">
    <source>
        <dbReference type="ARBA" id="ARBA00004613"/>
    </source>
</evidence>
<feature type="transmembrane region" description="Helical" evidence="7">
    <location>
        <begin position="37"/>
        <end position="59"/>
    </location>
</feature>
<keyword evidence="3" id="KW-0732">Signal</keyword>
<keyword evidence="7" id="KW-1133">Transmembrane helix</keyword>
<dbReference type="InterPro" id="IPR007671">
    <property type="entry name" value="Selenoprotein-P_N"/>
</dbReference>
<feature type="compositionally biased region" description="Basic and acidic residues" evidence="6">
    <location>
        <begin position="313"/>
        <end position="324"/>
    </location>
</feature>